<dbReference type="GO" id="GO:0005777">
    <property type="term" value="C:peroxisome"/>
    <property type="evidence" value="ECO:0007669"/>
    <property type="project" value="UniProtKB-SubCell"/>
</dbReference>
<dbReference type="PROSITE" id="PS51085">
    <property type="entry name" value="2FE2S_FER_2"/>
    <property type="match status" value="1"/>
</dbReference>
<sequence>MTVEGIGNRKDGYHPVQARLAQMNGTQCGYCSPGMVMSMYSLLKSEGEVTEEQVEQAMDGNLCRCTGYRPILDAFKTFKADADETTKKIVKDIEETAGCHSNKRGPCQSKTACAGCPRVKSSSTAADDDWRLPTSLQQAISDIGTMSNGGKTIRMVAGNTSMGVLDKYNDPFDGYISLLKIPELRVIKRPGDQKSKFSSSSDGAVFGAAVTLSELISEFDELAKRAGYKHCAEMAKHLRVVANTPVRNAATWAGNLMIKHKYRDFPSDVFLLLTAAKAKLKIAEGRKMEEMSIDKLYEISMTNKIIVSMSLPPMDNNKCVFKSYKITPRAISAHAYVNAAFVIPFDTATAKFTERPTLLFGGINDKFVHAERTERYLTGRTISDEATVKGALTTLLDEVEPHPDPEHADVAYRKRLAGNLLYKVILHTLGDRVPVRLRSGGDDLTRSTMKGTQEFDTDKTLWPVNKAMPKLEAQIQTSGEAEYVDDQPALPGELHGHYVLSTMANAKIDNIDASKALALDGVQGFFTAKDVVGSNKFVSMAMFGPLFNLDMNKIIPEEVFAEDSVRYAGQAIGLVVADTKAIARRAAALVKVEYTQVAAPVLNIRDALKTQPEGWKQTTFAPFCVNTGDAEAAMASAPRRVKGEWEMGGQYHFTMEPQTVRVIPCEDGQLNIYSATQGIKHVVDAVADVVNVPAHKINAEVRRIGGGYGGKISNPIPIANACAVAATKLNKPVRMVLDIENMIEMCSGRFPFLIKYEAGFDDSGKLLALKMHFITNNGYTSSILSALELQEVMHMVTSVYNTDNWNVTGGSVFTHLNINTSCRAPGSVNGVAGIEMVMNRIAHELNMDPWEVRRVNFVMGHGNDPKPPMVPNDEKVFSMMVKEMEEKGEIKQRKADIATFNKNNRWRKRALSLVPLNYPVALIMKHPVLISIYDKDGTVAVSHGGVEMGQGLNTKVAQVCARELGVPLELVSVKPNNNLVNPNGVVTGGSVGSEMCSMAAKMACDQLKERLQPFRAAEGEPERPWQQVVQMASMMGANLTAHSQQTPIMTPYIVWGLTAAEAELDVLTGEYRFNRVDVYEDAGKALSPLVDVGQMEGAFTMGMGALLFEQFRYDPQTGRRITNRAWNYYPPTHKDMPRDFRVKLLKNNVNDLGIFNSKATGEPAVCMANACLMALHQAVIEARKDAGLTEWLHLSVLGASRVDGDLAPVSVERPRGAPRTVGARRQLETNGEPGDERRAQETTGDHGSSERSAMADCCLPGRRKGSGKDFPPGKPPIETVRYASEASIEEDIAAVTLAVNSEQHQVLRRDLRDGGVPTDVTPTTTLADYLRQYQQLPGTKTMCREGMCGACVVNVTSVNPATGQMESRAVNSCMVPLKACHDWKIETVEGIGNRKDGYHPVQARLAQMNGTQCGYCSPGMVMSMYSLLKNGGQVTEEQVEQAMDGNLCRCTGYRPILDAFKTFKVDADEKTKKIVRDIEEASGCHGNKRGPCQSTGSACAGCPRASMTAADDDWRLPTSLQQAITDLEAMSVGGKTIRLVAGNTSTGVLDKYEAPSDGYISLLKIPELRVIKRPGEKASKWTPRWQLPGETKGAVFGAAVTLSQFIKELDHLSGTPGYRHCAQMAKHLRVVANTPVRNAATWAGNLMIKYKHRDFPSDVFLLLTAAKAKLKIVEGKNAEEMSVEMMYNISMKNKFIVSMTLPPIDENKYIFKTYKITPRAISAHAYVNAAFVIPFDTATAKITEKPTILFGGINDRFVHATNTERYLTGRSLMAEATVKGALTTLLDEVEPHPDPEHADVAYRKRLTGNLLYKAILYTLGDRVPVRLRSGGDDLTRSTMKGTQEFDTDKTLWPVNKAVPKLEAQIQTSGEAEYVDDQPALPGELYGHYVLSTMANAKIGSVDASKALAMKGVRGFYTAKDIVGKNQFISLSILIPIFSINPQLITPQQVFAEDMVRFAGQPIGLVVADTKAIARRAAALVNVEYTQVAAPVLTIRDALKTQPDGRRQSAYCPLNVVTGDTDAAMASAPRRVKGEWEMGGQYHFTMEPHTVRVIPCEDGQLNIYSATQGIKHVVDVVSDVVNIPAHKINAEVRRIGGGYGGKISNPIPIASACAVAATKLNKPVRMVLDIENMIEMCSGRFPFMITYEAGFDDTGKLLALKLHMITDNGFSMSTLGFLELQEALSAVSAIYRTDNWNVTPGTVKTNLPINTSCRAPGTINGFAAIETVMRHIAHELNMDPWDVKKVNFALGSGATPPPPLTPNDEKVFSMMIKEMFEKGDIDARKADIRTFNKANRWRKRSLALVPISYHINLAFRYPALVSIYDKDGSVAVSHGGANRWRKRSLALVPISYHINLAFRYPALVSIYDKDGSVAVSHGGVEMGQGINTKVAQVVAHVLGVPLEQVSVKPNNNLVNPNGVVTGGSLGSDMNCMAARLACEVLRERLMPFMAEGRPWLQVVQYASGSGVNLSAHSLQPPTTNRYSVWGLCAAEAELDVLTGEYRFNRVDLYEDAGKALSPLVDVGQVEGAFTMGMGVLLFEQLRTDPKTGRKVTNRAWNYYPPTHKDMPRDFRVKLLKNNVNDVGIFNSKATGEPASCMANACLMALHQAVAEARKAAGLKDWITINSPSTAEYTQMACETTPEMLVIT</sequence>
<comment type="similarity">
    <text evidence="4">Belongs to the xanthine dehydrogenase family.</text>
</comment>
<evidence type="ECO:0000256" key="4">
    <source>
        <dbReference type="ARBA" id="ARBA00006849"/>
    </source>
</evidence>
<evidence type="ECO:0000256" key="16">
    <source>
        <dbReference type="SAM" id="MobiDB-lite"/>
    </source>
</evidence>
<dbReference type="FunFam" id="3.30.365.10:FF:000001">
    <property type="entry name" value="Xanthine dehydrogenase oxidase"/>
    <property type="match status" value="2"/>
</dbReference>
<dbReference type="Gene3D" id="3.30.465.10">
    <property type="match status" value="2"/>
</dbReference>
<keyword evidence="14" id="KW-0576">Peroxisome</keyword>
<dbReference type="InterPro" id="IPR046867">
    <property type="entry name" value="AldOxase/xan_DH_MoCoBD2"/>
</dbReference>
<comment type="subcellular location">
    <subcellularLocation>
        <location evidence="3">Peroxisome</location>
    </subcellularLocation>
</comment>
<evidence type="ECO:0000256" key="11">
    <source>
        <dbReference type="ARBA" id="ARBA00023004"/>
    </source>
</evidence>
<keyword evidence="9" id="KW-0274">FAD</keyword>
<dbReference type="FunFam" id="3.30.365.10:FF:000002">
    <property type="entry name" value="Xanthine dehydrogenase oxidase"/>
    <property type="match status" value="2"/>
</dbReference>
<keyword evidence="10" id="KW-0560">Oxidoreductase</keyword>
<dbReference type="InterPro" id="IPR016208">
    <property type="entry name" value="Ald_Oxase/xanthine_DH-like"/>
</dbReference>
<comment type="cofactor">
    <cofactor evidence="1">
        <name>Mo-molybdopterin</name>
        <dbReference type="ChEBI" id="CHEBI:71302"/>
    </cofactor>
</comment>
<dbReference type="SUPFAM" id="SSF54665">
    <property type="entry name" value="CO dehydrogenase molybdoprotein N-domain-like"/>
    <property type="match status" value="2"/>
</dbReference>
<dbReference type="Gene3D" id="1.10.150.120">
    <property type="entry name" value="[2Fe-2S]-binding domain"/>
    <property type="match status" value="2"/>
</dbReference>
<dbReference type="InterPro" id="IPR008274">
    <property type="entry name" value="AldOxase/xan_DH_MoCoBD1"/>
</dbReference>
<dbReference type="SMART" id="SM01008">
    <property type="entry name" value="Ald_Xan_dh_C"/>
    <property type="match status" value="2"/>
</dbReference>
<dbReference type="OrthoDB" id="8300278at2759"/>
<evidence type="ECO:0000259" key="18">
    <source>
        <dbReference type="PROSITE" id="PS51387"/>
    </source>
</evidence>
<comment type="cofactor">
    <cofactor evidence="2">
        <name>FAD</name>
        <dbReference type="ChEBI" id="CHEBI:57692"/>
    </cofactor>
</comment>
<dbReference type="Pfam" id="PF20256">
    <property type="entry name" value="MoCoBD_2"/>
    <property type="match status" value="2"/>
</dbReference>
<dbReference type="InterPro" id="IPR001041">
    <property type="entry name" value="2Fe-2S_ferredoxin-type"/>
</dbReference>
<evidence type="ECO:0000256" key="2">
    <source>
        <dbReference type="ARBA" id="ARBA00001974"/>
    </source>
</evidence>
<name>A0A6A4WS77_AMPAM</name>
<dbReference type="Gene3D" id="3.90.1170.50">
    <property type="entry name" value="Aldehyde oxidase/xanthine dehydrogenase, a/b hammerhead"/>
    <property type="match status" value="2"/>
</dbReference>
<dbReference type="PROSITE" id="PS51387">
    <property type="entry name" value="FAD_PCMH"/>
    <property type="match status" value="2"/>
</dbReference>
<dbReference type="SMART" id="SM01092">
    <property type="entry name" value="CO_deh_flav_C"/>
    <property type="match status" value="2"/>
</dbReference>
<feature type="domain" description="2Fe-2S ferredoxin-type" evidence="17">
    <location>
        <begin position="1293"/>
        <end position="1391"/>
    </location>
</feature>
<comment type="cofactor">
    <cofactor evidence="15">
        <name>[2Fe-2S] cluster</name>
        <dbReference type="ChEBI" id="CHEBI:190135"/>
    </cofactor>
</comment>
<keyword evidence="6" id="KW-0285">Flavoprotein</keyword>
<evidence type="ECO:0000256" key="13">
    <source>
        <dbReference type="ARBA" id="ARBA00023027"/>
    </source>
</evidence>
<dbReference type="SUPFAM" id="SSF54292">
    <property type="entry name" value="2Fe-2S ferredoxin-like"/>
    <property type="match status" value="1"/>
</dbReference>
<evidence type="ECO:0000256" key="3">
    <source>
        <dbReference type="ARBA" id="ARBA00004275"/>
    </source>
</evidence>
<accession>A0A6A4WS77</accession>
<dbReference type="InterPro" id="IPR036884">
    <property type="entry name" value="2Fe-2S-bd_dom_sf"/>
</dbReference>
<evidence type="ECO:0000313" key="20">
    <source>
        <dbReference type="Proteomes" id="UP000440578"/>
    </source>
</evidence>
<dbReference type="Pfam" id="PF01315">
    <property type="entry name" value="Ald_Xan_dh_C"/>
    <property type="match status" value="2"/>
</dbReference>
<dbReference type="Gene3D" id="3.10.20.30">
    <property type="match status" value="1"/>
</dbReference>
<dbReference type="GO" id="GO:0071949">
    <property type="term" value="F:FAD binding"/>
    <property type="evidence" value="ECO:0007669"/>
    <property type="project" value="InterPro"/>
</dbReference>
<protein>
    <submittedName>
        <fullName evidence="19">Indole-3-acetaldehyde oxidase</fullName>
    </submittedName>
</protein>
<evidence type="ECO:0000256" key="14">
    <source>
        <dbReference type="ARBA" id="ARBA00023140"/>
    </source>
</evidence>
<dbReference type="SUPFAM" id="SSF56176">
    <property type="entry name" value="FAD-binding/transporter-associated domain-like"/>
    <property type="match status" value="2"/>
</dbReference>
<dbReference type="InterPro" id="IPR000674">
    <property type="entry name" value="Ald_Oxase/Xan_DH_a/b"/>
</dbReference>
<dbReference type="PROSITE" id="PS00197">
    <property type="entry name" value="2FE2S_FER_1"/>
    <property type="match status" value="1"/>
</dbReference>
<dbReference type="SUPFAM" id="SSF56003">
    <property type="entry name" value="Molybdenum cofactor-binding domain"/>
    <property type="match status" value="2"/>
</dbReference>
<keyword evidence="11" id="KW-0408">Iron</keyword>
<dbReference type="InterPro" id="IPR002888">
    <property type="entry name" value="2Fe-2S-bd"/>
</dbReference>
<evidence type="ECO:0000256" key="5">
    <source>
        <dbReference type="ARBA" id="ARBA00022505"/>
    </source>
</evidence>
<dbReference type="Pfam" id="PF01799">
    <property type="entry name" value="Fer2_2"/>
    <property type="match status" value="2"/>
</dbReference>
<dbReference type="GO" id="GO:0005506">
    <property type="term" value="F:iron ion binding"/>
    <property type="evidence" value="ECO:0007669"/>
    <property type="project" value="InterPro"/>
</dbReference>
<evidence type="ECO:0000256" key="9">
    <source>
        <dbReference type="ARBA" id="ARBA00022827"/>
    </source>
</evidence>
<evidence type="ECO:0000256" key="6">
    <source>
        <dbReference type="ARBA" id="ARBA00022630"/>
    </source>
</evidence>
<dbReference type="FunFam" id="3.10.20.30:FF:000012">
    <property type="entry name" value="Xanthine dehydrogenase/oxidase"/>
    <property type="match status" value="1"/>
</dbReference>
<dbReference type="EMBL" id="VIIS01000345">
    <property type="protein sequence ID" value="KAF0310107.1"/>
    <property type="molecule type" value="Genomic_DNA"/>
</dbReference>
<feature type="domain" description="FAD-binding PCMH-type" evidence="18">
    <location>
        <begin position="123"/>
        <end position="316"/>
    </location>
</feature>
<dbReference type="Gene3D" id="3.30.390.50">
    <property type="entry name" value="CO dehydrogenase flavoprotein, C-terminal domain"/>
    <property type="match status" value="2"/>
</dbReference>
<keyword evidence="8" id="KW-0479">Metal-binding</keyword>
<evidence type="ECO:0000256" key="7">
    <source>
        <dbReference type="ARBA" id="ARBA00022714"/>
    </source>
</evidence>
<gene>
    <name evidence="19" type="primary">AAO2_1</name>
    <name evidence="19" type="ORF">FJT64_018829</name>
</gene>
<keyword evidence="7" id="KW-0001">2Fe-2S</keyword>
<dbReference type="Gene3D" id="3.30.365.10">
    <property type="entry name" value="Aldehyde oxidase/xanthine dehydrogenase, molybdopterin binding domain"/>
    <property type="match status" value="9"/>
</dbReference>
<organism evidence="19 20">
    <name type="scientific">Amphibalanus amphitrite</name>
    <name type="common">Striped barnacle</name>
    <name type="synonym">Balanus amphitrite</name>
    <dbReference type="NCBI Taxonomy" id="1232801"/>
    <lineage>
        <taxon>Eukaryota</taxon>
        <taxon>Metazoa</taxon>
        <taxon>Ecdysozoa</taxon>
        <taxon>Arthropoda</taxon>
        <taxon>Crustacea</taxon>
        <taxon>Multicrustacea</taxon>
        <taxon>Cirripedia</taxon>
        <taxon>Thoracica</taxon>
        <taxon>Thoracicalcarea</taxon>
        <taxon>Balanomorpha</taxon>
        <taxon>Balanoidea</taxon>
        <taxon>Balanidae</taxon>
        <taxon>Amphibalaninae</taxon>
        <taxon>Amphibalanus</taxon>
    </lineage>
</organism>
<evidence type="ECO:0000256" key="10">
    <source>
        <dbReference type="ARBA" id="ARBA00023002"/>
    </source>
</evidence>
<dbReference type="InterPro" id="IPR006058">
    <property type="entry name" value="2Fe2S_fd_BS"/>
</dbReference>
<dbReference type="Pfam" id="PF00941">
    <property type="entry name" value="FAD_binding_5"/>
    <property type="match status" value="2"/>
</dbReference>
<dbReference type="InterPro" id="IPR036318">
    <property type="entry name" value="FAD-bd_PCMH-like_sf"/>
</dbReference>
<keyword evidence="5" id="KW-0500">Molybdenum</keyword>
<evidence type="ECO:0000259" key="17">
    <source>
        <dbReference type="PROSITE" id="PS51085"/>
    </source>
</evidence>
<dbReference type="InterPro" id="IPR036010">
    <property type="entry name" value="2Fe-2S_ferredoxin-like_sf"/>
</dbReference>
<feature type="compositionally biased region" description="Basic and acidic residues" evidence="16">
    <location>
        <begin position="1234"/>
        <end position="1249"/>
    </location>
</feature>
<dbReference type="PANTHER" id="PTHR11908:SF132">
    <property type="entry name" value="ALDEHYDE OXIDASE 1-RELATED"/>
    <property type="match status" value="1"/>
</dbReference>
<proteinExistence type="inferred from homology"/>
<dbReference type="Pfam" id="PF02738">
    <property type="entry name" value="MoCoBD_1"/>
    <property type="match status" value="2"/>
</dbReference>
<dbReference type="InterPro" id="IPR005107">
    <property type="entry name" value="CO_DH_flav_C"/>
</dbReference>
<dbReference type="GO" id="GO:0051537">
    <property type="term" value="F:2 iron, 2 sulfur cluster binding"/>
    <property type="evidence" value="ECO:0007669"/>
    <property type="project" value="UniProtKB-KW"/>
</dbReference>
<evidence type="ECO:0000256" key="15">
    <source>
        <dbReference type="ARBA" id="ARBA00034078"/>
    </source>
</evidence>
<evidence type="ECO:0000256" key="1">
    <source>
        <dbReference type="ARBA" id="ARBA00001924"/>
    </source>
</evidence>
<dbReference type="Proteomes" id="UP000440578">
    <property type="component" value="Unassembled WGS sequence"/>
</dbReference>
<dbReference type="PANTHER" id="PTHR11908">
    <property type="entry name" value="XANTHINE DEHYDROGENASE"/>
    <property type="match status" value="1"/>
</dbReference>
<dbReference type="InterPro" id="IPR012675">
    <property type="entry name" value="Beta-grasp_dom_sf"/>
</dbReference>
<evidence type="ECO:0000313" key="19">
    <source>
        <dbReference type="EMBL" id="KAF0310107.1"/>
    </source>
</evidence>
<dbReference type="InterPro" id="IPR037165">
    <property type="entry name" value="AldOxase/xan_DH_Mopterin-bd_sf"/>
</dbReference>
<comment type="caution">
    <text evidence="19">The sequence shown here is derived from an EMBL/GenBank/DDBJ whole genome shotgun (WGS) entry which is preliminary data.</text>
</comment>
<feature type="domain" description="FAD-binding PCMH-type" evidence="18">
    <location>
        <begin position="1507"/>
        <end position="1706"/>
    </location>
</feature>
<evidence type="ECO:0000256" key="12">
    <source>
        <dbReference type="ARBA" id="ARBA00023014"/>
    </source>
</evidence>
<feature type="region of interest" description="Disordered" evidence="16">
    <location>
        <begin position="1209"/>
        <end position="1253"/>
    </location>
</feature>
<evidence type="ECO:0000256" key="8">
    <source>
        <dbReference type="ARBA" id="ARBA00022723"/>
    </source>
</evidence>
<dbReference type="Pfam" id="PF00111">
    <property type="entry name" value="Fer2"/>
    <property type="match status" value="1"/>
</dbReference>
<dbReference type="CDD" id="cd00207">
    <property type="entry name" value="fer2"/>
    <property type="match status" value="1"/>
</dbReference>
<dbReference type="GO" id="GO:0016491">
    <property type="term" value="F:oxidoreductase activity"/>
    <property type="evidence" value="ECO:0007669"/>
    <property type="project" value="UniProtKB-KW"/>
</dbReference>
<keyword evidence="20" id="KW-1185">Reference proteome</keyword>
<dbReference type="SUPFAM" id="SSF47741">
    <property type="entry name" value="CO dehydrogenase ISP C-domain like"/>
    <property type="match status" value="2"/>
</dbReference>
<dbReference type="InterPro" id="IPR036856">
    <property type="entry name" value="Ald_Oxase/Xan_DH_a/b_sf"/>
</dbReference>
<dbReference type="InterPro" id="IPR016166">
    <property type="entry name" value="FAD-bd_PCMH"/>
</dbReference>
<reference evidence="19 20" key="1">
    <citation type="submission" date="2019-07" db="EMBL/GenBank/DDBJ databases">
        <title>Draft genome assembly of a fouling barnacle, Amphibalanus amphitrite (Darwin, 1854): The first reference genome for Thecostraca.</title>
        <authorList>
            <person name="Kim W."/>
        </authorList>
    </citation>
    <scope>NUCLEOTIDE SEQUENCE [LARGE SCALE GENOMIC DNA]</scope>
    <source>
        <strain evidence="19">SNU_AA5</strain>
        <tissue evidence="19">Soma without cirri and trophi</tissue>
    </source>
</reference>
<keyword evidence="13" id="KW-0520">NAD</keyword>
<dbReference type="InterPro" id="IPR036683">
    <property type="entry name" value="CO_DH_flav_C_dom_sf"/>
</dbReference>
<dbReference type="InterPro" id="IPR002346">
    <property type="entry name" value="Mopterin_DH_FAD-bd"/>
</dbReference>
<keyword evidence="12" id="KW-0411">Iron-sulfur</keyword>
<dbReference type="InterPro" id="IPR016169">
    <property type="entry name" value="FAD-bd_PCMH_sub2"/>
</dbReference>
<dbReference type="SUPFAM" id="SSF55447">
    <property type="entry name" value="CO dehydrogenase flavoprotein C-terminal domain-like"/>
    <property type="match status" value="2"/>
</dbReference>
<dbReference type="Pfam" id="PF03450">
    <property type="entry name" value="CO_deh_flav_C"/>
    <property type="match status" value="2"/>
</dbReference>